<dbReference type="InterPro" id="IPR001841">
    <property type="entry name" value="Znf_RING"/>
</dbReference>
<evidence type="ECO:0000313" key="6">
    <source>
        <dbReference type="Proteomes" id="UP000596660"/>
    </source>
</evidence>
<dbReference type="OMA" id="MDPIQED"/>
<gene>
    <name evidence="5" type="primary">LOC110733660</name>
</gene>
<reference evidence="5" key="2">
    <citation type="submission" date="2021-03" db="UniProtKB">
        <authorList>
            <consortium name="EnsemblPlants"/>
        </authorList>
    </citation>
    <scope>IDENTIFICATION</scope>
</reference>
<dbReference type="InterPro" id="IPR013083">
    <property type="entry name" value="Znf_RING/FYVE/PHD"/>
</dbReference>
<sequence length="223" mass="25268">MASAKTNLVMTVIGFVVSTLFIVFICTRLICARIQLRASRRNFRRHFASSRSNLSTLERGVHGVDPPIVANFPAKKYGDAYFSSAESGQCSICLAEYHKEDVLRILPYCGHYFHIKCIDIWLLQHCTCPVCRISLRETSEKKRSMQLMSSSRSHLDTSLQAISPRHCRYLSTTPEIHRPDPIQEDQLLSRVGIQTTRGNTQLAEENGIIKDSTDKHIESPSFP</sequence>
<evidence type="ECO:0000256" key="2">
    <source>
        <dbReference type="SAM" id="MobiDB-lite"/>
    </source>
</evidence>
<dbReference type="PANTHER" id="PTHR47035">
    <property type="entry name" value="OS11G0150450 PROTEIN"/>
    <property type="match status" value="1"/>
</dbReference>
<proteinExistence type="predicted"/>
<evidence type="ECO:0000313" key="5">
    <source>
        <dbReference type="EnsemblPlants" id="AUR62044672-RA:cds"/>
    </source>
</evidence>
<dbReference type="InterPro" id="IPR053070">
    <property type="entry name" value="RING-type_E3_ubiquitin-ligase"/>
</dbReference>
<evidence type="ECO:0000259" key="4">
    <source>
        <dbReference type="PROSITE" id="PS50089"/>
    </source>
</evidence>
<dbReference type="PANTHER" id="PTHR47035:SF3">
    <property type="entry name" value="OS11G0150450 PROTEIN"/>
    <property type="match status" value="1"/>
</dbReference>
<feature type="compositionally biased region" description="Basic and acidic residues" evidence="2">
    <location>
        <begin position="207"/>
        <end position="223"/>
    </location>
</feature>
<accession>A0A803NEW8</accession>
<keyword evidence="6" id="KW-1185">Reference proteome</keyword>
<dbReference type="SMART" id="SM00184">
    <property type="entry name" value="RING"/>
    <property type="match status" value="1"/>
</dbReference>
<dbReference type="Proteomes" id="UP000596660">
    <property type="component" value="Unplaced"/>
</dbReference>
<dbReference type="SUPFAM" id="SSF57850">
    <property type="entry name" value="RING/U-box"/>
    <property type="match status" value="1"/>
</dbReference>
<name>A0A803NEW8_CHEQI</name>
<keyword evidence="3" id="KW-1133">Transmembrane helix</keyword>
<dbReference type="RefSeq" id="XP_021769432.1">
    <property type="nucleotide sequence ID" value="XM_021913740.1"/>
</dbReference>
<dbReference type="SMR" id="A0A803NEW8"/>
<dbReference type="GO" id="GO:0008270">
    <property type="term" value="F:zinc ion binding"/>
    <property type="evidence" value="ECO:0007669"/>
    <property type="project" value="UniProtKB-KW"/>
</dbReference>
<dbReference type="AlphaFoldDB" id="A0A803NEW8"/>
<keyword evidence="1" id="KW-0479">Metal-binding</keyword>
<feature type="domain" description="RING-type" evidence="4">
    <location>
        <begin position="90"/>
        <end position="132"/>
    </location>
</feature>
<dbReference type="OrthoDB" id="8062037at2759"/>
<dbReference type="PROSITE" id="PS50089">
    <property type="entry name" value="ZF_RING_2"/>
    <property type="match status" value="1"/>
</dbReference>
<evidence type="ECO:0000256" key="3">
    <source>
        <dbReference type="SAM" id="Phobius"/>
    </source>
</evidence>
<keyword evidence="1" id="KW-0863">Zinc-finger</keyword>
<dbReference type="KEGG" id="cqi:110733660"/>
<keyword evidence="3" id="KW-0812">Transmembrane</keyword>
<dbReference type="Pfam" id="PF13639">
    <property type="entry name" value="zf-RING_2"/>
    <property type="match status" value="1"/>
</dbReference>
<dbReference type="Gramene" id="AUR62044672-RA">
    <property type="protein sequence ID" value="AUR62044672-RA:cds"/>
    <property type="gene ID" value="AUR62044672"/>
</dbReference>
<protein>
    <recommendedName>
        <fullName evidence="4">RING-type domain-containing protein</fullName>
    </recommendedName>
</protein>
<reference evidence="5" key="1">
    <citation type="journal article" date="2017" name="Nature">
        <title>The genome of Chenopodium quinoa.</title>
        <authorList>
            <person name="Jarvis D.E."/>
            <person name="Ho Y.S."/>
            <person name="Lightfoot D.J."/>
            <person name="Schmoeckel S.M."/>
            <person name="Li B."/>
            <person name="Borm T.J.A."/>
            <person name="Ohyanagi H."/>
            <person name="Mineta K."/>
            <person name="Michell C.T."/>
            <person name="Saber N."/>
            <person name="Kharbatia N.M."/>
            <person name="Rupper R.R."/>
            <person name="Sharp A.R."/>
            <person name="Dally N."/>
            <person name="Boughton B.A."/>
            <person name="Woo Y.H."/>
            <person name="Gao G."/>
            <person name="Schijlen E.G.W.M."/>
            <person name="Guo X."/>
            <person name="Momin A.A."/>
            <person name="Negrao S."/>
            <person name="Al-Babili S."/>
            <person name="Gehring C."/>
            <person name="Roessner U."/>
            <person name="Jung C."/>
            <person name="Murphy K."/>
            <person name="Arold S.T."/>
            <person name="Gojobori T."/>
            <person name="van der Linden C.G."/>
            <person name="van Loo E.N."/>
            <person name="Jellen E.N."/>
            <person name="Maughan P.J."/>
            <person name="Tester M."/>
        </authorList>
    </citation>
    <scope>NUCLEOTIDE SEQUENCE [LARGE SCALE GENOMIC DNA]</scope>
    <source>
        <strain evidence="5">cv. PI 614886</strain>
    </source>
</reference>
<organism evidence="5 6">
    <name type="scientific">Chenopodium quinoa</name>
    <name type="common">Quinoa</name>
    <dbReference type="NCBI Taxonomy" id="63459"/>
    <lineage>
        <taxon>Eukaryota</taxon>
        <taxon>Viridiplantae</taxon>
        <taxon>Streptophyta</taxon>
        <taxon>Embryophyta</taxon>
        <taxon>Tracheophyta</taxon>
        <taxon>Spermatophyta</taxon>
        <taxon>Magnoliopsida</taxon>
        <taxon>eudicotyledons</taxon>
        <taxon>Gunneridae</taxon>
        <taxon>Pentapetalae</taxon>
        <taxon>Caryophyllales</taxon>
        <taxon>Chenopodiaceae</taxon>
        <taxon>Chenopodioideae</taxon>
        <taxon>Atripliceae</taxon>
        <taxon>Chenopodium</taxon>
    </lineage>
</organism>
<evidence type="ECO:0000256" key="1">
    <source>
        <dbReference type="PROSITE-ProRule" id="PRU00175"/>
    </source>
</evidence>
<feature type="region of interest" description="Disordered" evidence="2">
    <location>
        <begin position="199"/>
        <end position="223"/>
    </location>
</feature>
<dbReference type="GeneID" id="110733660"/>
<keyword evidence="1" id="KW-0862">Zinc</keyword>
<dbReference type="Gene3D" id="3.30.40.10">
    <property type="entry name" value="Zinc/RING finger domain, C3HC4 (zinc finger)"/>
    <property type="match status" value="1"/>
</dbReference>
<dbReference type="EnsemblPlants" id="AUR62044672-RA">
    <property type="protein sequence ID" value="AUR62044672-RA:cds"/>
    <property type="gene ID" value="AUR62044672"/>
</dbReference>
<feature type="transmembrane region" description="Helical" evidence="3">
    <location>
        <begin position="12"/>
        <end position="31"/>
    </location>
</feature>
<keyword evidence="3" id="KW-0472">Membrane</keyword>